<organism evidence="3 4">
    <name type="scientific">Ancylostoma ceylanicum</name>
    <dbReference type="NCBI Taxonomy" id="53326"/>
    <lineage>
        <taxon>Eukaryota</taxon>
        <taxon>Metazoa</taxon>
        <taxon>Ecdysozoa</taxon>
        <taxon>Nematoda</taxon>
        <taxon>Chromadorea</taxon>
        <taxon>Rhabditida</taxon>
        <taxon>Rhabditina</taxon>
        <taxon>Rhabditomorpha</taxon>
        <taxon>Strongyloidea</taxon>
        <taxon>Ancylostomatidae</taxon>
        <taxon>Ancylostomatinae</taxon>
        <taxon>Ancylostoma</taxon>
    </lineage>
</organism>
<keyword evidence="2" id="KW-0732">Signal</keyword>
<keyword evidence="1" id="KW-0472">Membrane</keyword>
<evidence type="ECO:0008006" key="5">
    <source>
        <dbReference type="Google" id="ProtNLM"/>
    </source>
</evidence>
<dbReference type="EMBL" id="JARK01001550">
    <property type="protein sequence ID" value="EYB90792.1"/>
    <property type="molecule type" value="Genomic_DNA"/>
</dbReference>
<evidence type="ECO:0000313" key="3">
    <source>
        <dbReference type="EMBL" id="EYB90792.1"/>
    </source>
</evidence>
<feature type="transmembrane region" description="Helical" evidence="1">
    <location>
        <begin position="356"/>
        <end position="381"/>
    </location>
</feature>
<evidence type="ECO:0000256" key="2">
    <source>
        <dbReference type="SAM" id="SignalP"/>
    </source>
</evidence>
<sequence>MLLVLLNFVILQTSLASTLKDISFNHILKTNQYLLISQHRCQTTFESNVRGATCPRGLANTPREWQIQTSLCDYPVRVHLIRDPERRRPPRAMYIGRDRSGKTVAFVEDLQLPQPSPLNTTSLMYSRIIDFPNRVHKYLDQQRTEFTIYDQSYQLLYLVARDSRGSQHCTIYRLSNLFPGIHDRSMFVYNYVHEFSPHTLNRVRSGWTEDPYSDEVFYATTNGEVTSIHVLPLNRLMSALQDGVDGKRVFSYEASKRSFISVSGGVIFSQHHKDNYTTVYIRSFENYSQQSLGISCGFISDSRHSRNSFPSVVIVRDWEYCQIRDGAAADRDSCQHERDQWMIQEGLLPAAEPTSWWLTALIVSVIILVTLLFLLILYICWLRRSLDDTFDADQTTNLRYYPGQYPEMDVSVDRWNY</sequence>
<gene>
    <name evidence="3" type="primary">Acey_s0214.g2336</name>
    <name evidence="3" type="synonym">Acey-T21B10.4</name>
    <name evidence="3" type="ORF">Y032_0214g2336</name>
</gene>
<comment type="caution">
    <text evidence="3">The sequence shown here is derived from an EMBL/GenBank/DDBJ whole genome shotgun (WGS) entry which is preliminary data.</text>
</comment>
<keyword evidence="4" id="KW-1185">Reference proteome</keyword>
<reference evidence="4" key="1">
    <citation type="journal article" date="2015" name="Nat. Genet.">
        <title>The genome and transcriptome of the zoonotic hookworm Ancylostoma ceylanicum identify infection-specific gene families.</title>
        <authorList>
            <person name="Schwarz E.M."/>
            <person name="Hu Y."/>
            <person name="Antoshechkin I."/>
            <person name="Miller M.M."/>
            <person name="Sternberg P.W."/>
            <person name="Aroian R.V."/>
        </authorList>
    </citation>
    <scope>NUCLEOTIDE SEQUENCE</scope>
    <source>
        <strain evidence="4">HY135</strain>
    </source>
</reference>
<dbReference type="Proteomes" id="UP000024635">
    <property type="component" value="Unassembled WGS sequence"/>
</dbReference>
<keyword evidence="1" id="KW-0812">Transmembrane</keyword>
<keyword evidence="1" id="KW-1133">Transmembrane helix</keyword>
<protein>
    <recommendedName>
        <fullName evidence="5">Sema domain-containing protein</fullName>
    </recommendedName>
</protein>
<evidence type="ECO:0000256" key="1">
    <source>
        <dbReference type="SAM" id="Phobius"/>
    </source>
</evidence>
<evidence type="ECO:0000313" key="4">
    <source>
        <dbReference type="Proteomes" id="UP000024635"/>
    </source>
</evidence>
<accession>A0A016SK99</accession>
<name>A0A016SK99_9BILA</name>
<proteinExistence type="predicted"/>
<feature type="chain" id="PRO_5001486467" description="Sema domain-containing protein" evidence="2">
    <location>
        <begin position="17"/>
        <end position="417"/>
    </location>
</feature>
<dbReference type="OrthoDB" id="5801491at2759"/>
<dbReference type="AlphaFoldDB" id="A0A016SK99"/>
<feature type="signal peptide" evidence="2">
    <location>
        <begin position="1"/>
        <end position="16"/>
    </location>
</feature>